<evidence type="ECO:0000256" key="11">
    <source>
        <dbReference type="RuleBase" id="RU000679"/>
    </source>
</evidence>
<dbReference type="Pfam" id="PF00858">
    <property type="entry name" value="ASC"/>
    <property type="match status" value="1"/>
</dbReference>
<evidence type="ECO:0000313" key="15">
    <source>
        <dbReference type="Proteomes" id="UP000663881"/>
    </source>
</evidence>
<dbReference type="InterPro" id="IPR001873">
    <property type="entry name" value="ENaC"/>
</dbReference>
<reference evidence="14" key="1">
    <citation type="submission" date="2021-02" db="EMBL/GenBank/DDBJ databases">
        <authorList>
            <person name="Nowell W R."/>
        </authorList>
    </citation>
    <scope>NUCLEOTIDE SEQUENCE</scope>
</reference>
<evidence type="ECO:0000256" key="3">
    <source>
        <dbReference type="ARBA" id="ARBA00022461"/>
    </source>
</evidence>
<dbReference type="EMBL" id="CAJOAY010004893">
    <property type="protein sequence ID" value="CAF4087147.1"/>
    <property type="molecule type" value="Genomic_DNA"/>
</dbReference>
<dbReference type="EMBL" id="CAJNON010000511">
    <property type="protein sequence ID" value="CAF1297115.1"/>
    <property type="molecule type" value="Genomic_DNA"/>
</dbReference>
<keyword evidence="4 11" id="KW-0812">Transmembrane</keyword>
<gene>
    <name evidence="14" type="ORF">OKA104_LOCUS34924</name>
    <name evidence="13" type="ORF">VCS650_LOCUS30835</name>
</gene>
<evidence type="ECO:0000256" key="7">
    <source>
        <dbReference type="ARBA" id="ARBA00023065"/>
    </source>
</evidence>
<evidence type="ECO:0000256" key="1">
    <source>
        <dbReference type="ARBA" id="ARBA00004141"/>
    </source>
</evidence>
<keyword evidence="3 11" id="KW-0894">Sodium channel</keyword>
<feature type="transmembrane region" description="Helical" evidence="12">
    <location>
        <begin position="67"/>
        <end position="85"/>
    </location>
</feature>
<comment type="caution">
    <text evidence="14">The sequence shown here is derived from an EMBL/GenBank/DDBJ whole genome shotgun (WGS) entry which is preliminary data.</text>
</comment>
<dbReference type="GO" id="GO:0015280">
    <property type="term" value="F:ligand-gated sodium channel activity"/>
    <property type="evidence" value="ECO:0007669"/>
    <property type="project" value="TreeGrafter"/>
</dbReference>
<dbReference type="Gene3D" id="1.10.287.770">
    <property type="entry name" value="YojJ-like"/>
    <property type="match status" value="1"/>
</dbReference>
<comment type="similarity">
    <text evidence="11">Belongs to the amiloride-sensitive sodium channel (TC 1.A.6) family.</text>
</comment>
<dbReference type="Proteomes" id="UP000663891">
    <property type="component" value="Unassembled WGS sequence"/>
</dbReference>
<proteinExistence type="inferred from homology"/>
<dbReference type="PRINTS" id="PR01078">
    <property type="entry name" value="AMINACHANNEL"/>
</dbReference>
<keyword evidence="5 12" id="KW-1133">Transmembrane helix</keyword>
<dbReference type="AlphaFoldDB" id="A0A819UVR3"/>
<evidence type="ECO:0000313" key="14">
    <source>
        <dbReference type="EMBL" id="CAF4087147.1"/>
    </source>
</evidence>
<dbReference type="GO" id="GO:0005886">
    <property type="term" value="C:plasma membrane"/>
    <property type="evidence" value="ECO:0007669"/>
    <property type="project" value="TreeGrafter"/>
</dbReference>
<keyword evidence="6" id="KW-0915">Sodium</keyword>
<keyword evidence="9 11" id="KW-0739">Sodium transport</keyword>
<sequence length="518" mass="58702">MSLHESKPKISNGTIEQITSVFPIDAQALKLDPKSRQTGPIVKEFSLNTSMHGIPGIARSESIHNRLFWTVSFFIYTGIMFYFIIQAIREYFKYPTQTSVDFVGQWPQVFPAVTFCNYSPIRYDRFIESFINYTNSLNLTNLTDSTPMSPTQALYIDGFLQDKLNRNESLIDFYFSLESMLVKCTYNGVNCSVTDFIQFTSPVYGLCYTFNAQAKHINNGEVHYNNEHGNSGELELGLYTHGHMYVPFISDGIGVVAMVHDNTQLPLIDRLNTQLVPGRKYKLGYSKKVNYLLPPPYTTCNDKVPPGLQAMFDQFEGITYAYAQELCFKVALQTYTYDECGCVSPYEWAARYIIPTGTNNVVHARLCDASDSCYSDAADRFRDLDSISLSYGAACGLECTTNEFIVKLSAIATPAQWYSHEIRKFVETSAVPVTPTWNETWLEDIRLNYVGIAVVCESTRVEVYTQQATITAVDVISNVGGQTGLWIGISFLSLMEIAEMIYRIIRHQCHRIRNKLVK</sequence>
<dbReference type="OrthoDB" id="6021021at2759"/>
<evidence type="ECO:0000313" key="13">
    <source>
        <dbReference type="EMBL" id="CAF1297115.1"/>
    </source>
</evidence>
<keyword evidence="7 11" id="KW-0406">Ion transport</keyword>
<accession>A0A819UVR3</accession>
<protein>
    <submittedName>
        <fullName evidence="14">Uncharacterized protein</fullName>
    </submittedName>
</protein>
<evidence type="ECO:0000256" key="8">
    <source>
        <dbReference type="ARBA" id="ARBA00023136"/>
    </source>
</evidence>
<comment type="subcellular location">
    <subcellularLocation>
        <location evidence="1">Membrane</location>
        <topology evidence="1">Multi-pass membrane protein</topology>
    </subcellularLocation>
</comment>
<evidence type="ECO:0000256" key="9">
    <source>
        <dbReference type="ARBA" id="ARBA00023201"/>
    </source>
</evidence>
<dbReference type="PANTHER" id="PTHR11690">
    <property type="entry name" value="AMILORIDE-SENSITIVE SODIUM CHANNEL-RELATED"/>
    <property type="match status" value="1"/>
</dbReference>
<evidence type="ECO:0000256" key="2">
    <source>
        <dbReference type="ARBA" id="ARBA00022448"/>
    </source>
</evidence>
<keyword evidence="2 11" id="KW-0813">Transport</keyword>
<evidence type="ECO:0000256" key="12">
    <source>
        <dbReference type="SAM" id="Phobius"/>
    </source>
</evidence>
<dbReference type="PANTHER" id="PTHR11690:SF248">
    <property type="entry name" value="PICKPOCKET 17, ISOFORM A"/>
    <property type="match status" value="1"/>
</dbReference>
<dbReference type="Proteomes" id="UP000663881">
    <property type="component" value="Unassembled WGS sequence"/>
</dbReference>
<keyword evidence="8 12" id="KW-0472">Membrane</keyword>
<name>A0A819UVR3_9BILA</name>
<evidence type="ECO:0000256" key="6">
    <source>
        <dbReference type="ARBA" id="ARBA00023053"/>
    </source>
</evidence>
<evidence type="ECO:0000256" key="5">
    <source>
        <dbReference type="ARBA" id="ARBA00022989"/>
    </source>
</evidence>
<dbReference type="Gene3D" id="2.60.470.10">
    <property type="entry name" value="Acid-sensing ion channels like domains"/>
    <property type="match status" value="1"/>
</dbReference>
<evidence type="ECO:0000256" key="4">
    <source>
        <dbReference type="ARBA" id="ARBA00022692"/>
    </source>
</evidence>
<evidence type="ECO:0000256" key="10">
    <source>
        <dbReference type="ARBA" id="ARBA00023303"/>
    </source>
</evidence>
<organism evidence="14 15">
    <name type="scientific">Adineta steineri</name>
    <dbReference type="NCBI Taxonomy" id="433720"/>
    <lineage>
        <taxon>Eukaryota</taxon>
        <taxon>Metazoa</taxon>
        <taxon>Spiralia</taxon>
        <taxon>Gnathifera</taxon>
        <taxon>Rotifera</taxon>
        <taxon>Eurotatoria</taxon>
        <taxon>Bdelloidea</taxon>
        <taxon>Adinetida</taxon>
        <taxon>Adinetidae</taxon>
        <taxon>Adineta</taxon>
    </lineage>
</organism>
<keyword evidence="10 11" id="KW-0407">Ion channel</keyword>